<keyword evidence="1" id="KW-0812">Transmembrane</keyword>
<feature type="transmembrane region" description="Helical" evidence="1">
    <location>
        <begin position="128"/>
        <end position="151"/>
    </location>
</feature>
<proteinExistence type="predicted"/>
<name>A0A6N8GIW9_9MICC</name>
<protein>
    <submittedName>
        <fullName evidence="2">Uncharacterized protein</fullName>
    </submittedName>
</protein>
<evidence type="ECO:0000256" key="1">
    <source>
        <dbReference type="SAM" id="Phobius"/>
    </source>
</evidence>
<gene>
    <name evidence="2" type="ORF">GMA12_07730</name>
</gene>
<feature type="transmembrane region" description="Helical" evidence="1">
    <location>
        <begin position="26"/>
        <end position="44"/>
    </location>
</feature>
<feature type="transmembrane region" description="Helical" evidence="1">
    <location>
        <begin position="84"/>
        <end position="108"/>
    </location>
</feature>
<dbReference type="RefSeq" id="WP_156268754.1">
    <property type="nucleotide sequence ID" value="NZ_WOGU01000005.1"/>
</dbReference>
<evidence type="ECO:0000313" key="3">
    <source>
        <dbReference type="Proteomes" id="UP000436989"/>
    </source>
</evidence>
<reference evidence="2 3" key="1">
    <citation type="submission" date="2019-12" db="EMBL/GenBank/DDBJ databases">
        <authorList>
            <person name="Shi Y."/>
        </authorList>
    </citation>
    <scope>NUCLEOTIDE SEQUENCE [LARGE SCALE GENOMIC DNA]</scope>
    <source>
        <strain evidence="2 3">JCM 17929</strain>
    </source>
</reference>
<dbReference type="EMBL" id="WOGU01000005">
    <property type="protein sequence ID" value="MUN63031.1"/>
    <property type="molecule type" value="Genomic_DNA"/>
</dbReference>
<keyword evidence="3" id="KW-1185">Reference proteome</keyword>
<evidence type="ECO:0000313" key="2">
    <source>
        <dbReference type="EMBL" id="MUN63031.1"/>
    </source>
</evidence>
<dbReference type="AlphaFoldDB" id="A0A6N8GIW9"/>
<keyword evidence="1" id="KW-0472">Membrane</keyword>
<comment type="caution">
    <text evidence="2">The sequence shown here is derived from an EMBL/GenBank/DDBJ whole genome shotgun (WGS) entry which is preliminary data.</text>
</comment>
<accession>A0A6N8GIW9</accession>
<feature type="transmembrane region" description="Helical" evidence="1">
    <location>
        <begin position="50"/>
        <end position="72"/>
    </location>
</feature>
<organism evidence="2 3">
    <name type="scientific">Kocuria sediminis</name>
    <dbReference type="NCBI Taxonomy" id="1038857"/>
    <lineage>
        <taxon>Bacteria</taxon>
        <taxon>Bacillati</taxon>
        <taxon>Actinomycetota</taxon>
        <taxon>Actinomycetes</taxon>
        <taxon>Micrococcales</taxon>
        <taxon>Micrococcaceae</taxon>
        <taxon>Kocuria</taxon>
    </lineage>
</organism>
<sequence length="163" mass="16405">MSVVERAGRGVVPASASRLPGDPLRVLLAAGLAASVLLHARMALGGHGPGWSLGMAAMAVLCLSCLTTLVRAGAAHRRAGAVRMAMGTALATALGHVLLLPLMSAGGGHAQHGALPAGAPSAVTEGEAHGATALLVITVELAVAALAVVWLRRHERRPTYRSV</sequence>
<keyword evidence="1" id="KW-1133">Transmembrane helix</keyword>
<dbReference type="Proteomes" id="UP000436989">
    <property type="component" value="Unassembled WGS sequence"/>
</dbReference>